<sequence>MLHGGTREQPLWPARFPFSPYSGTYRSVWWGKKDMFVSGSGPRRGGGRGRPWCAAAGAAGPRALRCLCPERNVMGVLYLLIPACPCAVDRGGLRTAGARDPESKLFGLLVLLPFGQSPVQDLRPSRAPALRPVASPRPSAFSCSCPSASRQSKTFGLLVLLPFGQSPVQDLRPSRAPALRPVASPRPSAFSCSCPSASRQSKTFGLLVLLPFGQSHIATHCPRPLGRGTTAGTAGV</sequence>
<proteinExistence type="predicted"/>
<name>A3CUA8_METMJ</name>
<dbReference type="HOGENOM" id="CLU_1173386_0_0_2"/>
<protein>
    <submittedName>
        <fullName evidence="1">Uncharacterized protein</fullName>
    </submittedName>
</protein>
<organism evidence="1 2">
    <name type="scientific">Methanoculleus marisnigri (strain ATCC 35101 / DSM 1498 / JR1)</name>
    <dbReference type="NCBI Taxonomy" id="368407"/>
    <lineage>
        <taxon>Archaea</taxon>
        <taxon>Methanobacteriati</taxon>
        <taxon>Methanobacteriota</taxon>
        <taxon>Stenosarchaea group</taxon>
        <taxon>Methanomicrobia</taxon>
        <taxon>Methanomicrobiales</taxon>
        <taxon>Methanomicrobiaceae</taxon>
        <taxon>Methanoculleus</taxon>
    </lineage>
</organism>
<evidence type="ECO:0000313" key="2">
    <source>
        <dbReference type="Proteomes" id="UP000002146"/>
    </source>
</evidence>
<dbReference type="EMBL" id="CP000562">
    <property type="protein sequence ID" value="ABN56958.1"/>
    <property type="molecule type" value="Genomic_DNA"/>
</dbReference>
<keyword evidence="2" id="KW-1185">Reference proteome</keyword>
<dbReference type="STRING" id="368407.Memar_1025"/>
<reference evidence="1 2" key="1">
    <citation type="journal article" date="2009" name="Stand. Genomic Sci.">
        <title>Complete genome sequence of Methanoculleus marisnigri Romesser et al. 1981 type strain JR1.</title>
        <authorList>
            <person name="Anderson I.J."/>
            <person name="Sieprawska-Lupa M."/>
            <person name="Lapidus A."/>
            <person name="Nolan M."/>
            <person name="Copeland A."/>
            <person name="Glavina Del Rio T."/>
            <person name="Tice H."/>
            <person name="Dalin E."/>
            <person name="Barry K."/>
            <person name="Saunders E."/>
            <person name="Han C."/>
            <person name="Brettin T."/>
            <person name="Detter J.C."/>
            <person name="Bruce D."/>
            <person name="Mikhailova N."/>
            <person name="Pitluck S."/>
            <person name="Hauser L."/>
            <person name="Land M."/>
            <person name="Lucas S."/>
            <person name="Richardson P."/>
            <person name="Whitman W.B."/>
            <person name="Kyrpides N.C."/>
        </authorList>
    </citation>
    <scope>NUCLEOTIDE SEQUENCE [LARGE SCALE GENOMIC DNA]</scope>
    <source>
        <strain evidence="2">ATCC 35101 / DSM 1498 / JR1</strain>
    </source>
</reference>
<gene>
    <name evidence="1" type="ordered locus">Memar_1025</name>
</gene>
<evidence type="ECO:0000313" key="1">
    <source>
        <dbReference type="EMBL" id="ABN56958.1"/>
    </source>
</evidence>
<dbReference type="AlphaFoldDB" id="A3CUA8"/>
<dbReference type="Proteomes" id="UP000002146">
    <property type="component" value="Chromosome"/>
</dbReference>
<dbReference type="KEGG" id="mem:Memar_1025"/>
<accession>A3CUA8</accession>